<sequence length="669" mass="72991">MGKKRVPGGNRTIRGQLVRVVLIPSVSFLLLWAIISSTGTIQASEFLLSMREGSDSIAATRGLAAELREERRLSQIRLGDPTRDGARTTLAEQRESTDAALDTVLDHVAVLESDEDGEVRRNAQNLQDAPDDLETLRGKVGTEGISRDEALTEYTSLVERTQLLTESLLRILDDGEGLSASVLSRDLITAREQFSRAEALLVGAIAAGKMNYQETAHFTYLTASYRDTLTASESAMSGELRQQYTRMRNSGAWQEAERLSRTVVTRPPVTQPDVPGDPAEWNSEINVGHAEWSEATQSAGAAFGDLVTTQVERAIDIGWDAAVRRITLSAVGCLLTLVAGSVAIVVAMRSAGRITDRLRRLRGETLSLSGTRLPGIVARAQGGKRVDITEELPHLSYGDDEIGQVADAFNTAQRTALGAAVKQAEIRKGANRVFLGIAYRNQTLVQRQLRTLEEIDHNETDPAVLERLLHLEHLVTRSRRYADNLIILGGSQSTQRWRRPLELGEVLRAAVAETEDCERVQLVSAHRAWLRGTAVADIVHLIAELVENATQFSPQDAPVSINCGPVLGGIAVDVEDRGLGMTEQGYAAAQRTLDEAPEFDVMALPDEPRLGLFVVARLAARHDTAVRLCPSPYGGTRATVIIPDELLEPEFEERALSSAPENSRLSATR</sequence>
<protein>
    <recommendedName>
        <fullName evidence="2">histidine kinase</fullName>
        <ecNumber evidence="2">2.7.13.3</ecNumber>
    </recommendedName>
</protein>
<dbReference type="PANTHER" id="PTHR45436">
    <property type="entry name" value="SENSOR HISTIDINE KINASE YKOH"/>
    <property type="match status" value="1"/>
</dbReference>
<dbReference type="EMBL" id="VFQC01000001">
    <property type="protein sequence ID" value="TQN31292.1"/>
    <property type="molecule type" value="Genomic_DNA"/>
</dbReference>
<name>A0A543NHH1_9ACTN</name>
<accession>A0A543NHH1</accession>
<dbReference type="OrthoDB" id="3845898at2"/>
<evidence type="ECO:0000313" key="10">
    <source>
        <dbReference type="Proteomes" id="UP000317422"/>
    </source>
</evidence>
<evidence type="ECO:0000313" key="9">
    <source>
        <dbReference type="EMBL" id="TQN31292.1"/>
    </source>
</evidence>
<dbReference type="Gene3D" id="3.30.565.10">
    <property type="entry name" value="Histidine kinase-like ATPase, C-terminal domain"/>
    <property type="match status" value="1"/>
</dbReference>
<keyword evidence="6" id="KW-1133">Transmembrane helix</keyword>
<keyword evidence="6" id="KW-0812">Transmembrane</keyword>
<dbReference type="Pfam" id="PF08376">
    <property type="entry name" value="NIT"/>
    <property type="match status" value="1"/>
</dbReference>
<dbReference type="InterPro" id="IPR013587">
    <property type="entry name" value="Nitrate/nitrite_sensing"/>
</dbReference>
<gene>
    <name evidence="9" type="ORF">FHX37_1189</name>
</gene>
<evidence type="ECO:0000256" key="3">
    <source>
        <dbReference type="ARBA" id="ARBA00022553"/>
    </source>
</evidence>
<evidence type="ECO:0000256" key="6">
    <source>
        <dbReference type="SAM" id="Phobius"/>
    </source>
</evidence>
<dbReference type="Proteomes" id="UP000317422">
    <property type="component" value="Unassembled WGS sequence"/>
</dbReference>
<dbReference type="GO" id="GO:0000160">
    <property type="term" value="P:phosphorelay signal transduction system"/>
    <property type="evidence" value="ECO:0007669"/>
    <property type="project" value="TreeGrafter"/>
</dbReference>
<dbReference type="EC" id="2.7.13.3" evidence="2"/>
<evidence type="ECO:0000256" key="4">
    <source>
        <dbReference type="ARBA" id="ARBA00022679"/>
    </source>
</evidence>
<reference evidence="9 10" key="1">
    <citation type="submission" date="2019-06" db="EMBL/GenBank/DDBJ databases">
        <title>Sequencing the genomes of 1000 actinobacteria strains.</title>
        <authorList>
            <person name="Klenk H.-P."/>
        </authorList>
    </citation>
    <scope>NUCLEOTIDE SEQUENCE [LARGE SCALE GENOMIC DNA]</scope>
    <source>
        <strain evidence="9 10">DSM 45015</strain>
    </source>
</reference>
<dbReference type="GO" id="GO:0004673">
    <property type="term" value="F:protein histidine kinase activity"/>
    <property type="evidence" value="ECO:0007669"/>
    <property type="project" value="UniProtKB-EC"/>
</dbReference>
<comment type="caution">
    <text evidence="9">The sequence shown here is derived from an EMBL/GenBank/DDBJ whole genome shotgun (WGS) entry which is preliminary data.</text>
</comment>
<evidence type="ECO:0000256" key="1">
    <source>
        <dbReference type="ARBA" id="ARBA00000085"/>
    </source>
</evidence>
<keyword evidence="10" id="KW-1185">Reference proteome</keyword>
<keyword evidence="5 9" id="KW-0418">Kinase</keyword>
<feature type="domain" description="Nitrate/nitrite sensing protein" evidence="8">
    <location>
        <begin position="63"/>
        <end position="284"/>
    </location>
</feature>
<dbReference type="RefSeq" id="WP_141922528.1">
    <property type="nucleotide sequence ID" value="NZ_VFQC01000001.1"/>
</dbReference>
<evidence type="ECO:0000259" key="8">
    <source>
        <dbReference type="Pfam" id="PF08376"/>
    </source>
</evidence>
<dbReference type="InterPro" id="IPR050428">
    <property type="entry name" value="TCS_sensor_his_kinase"/>
</dbReference>
<dbReference type="InterPro" id="IPR036890">
    <property type="entry name" value="HATPase_C_sf"/>
</dbReference>
<feature type="transmembrane region" description="Helical" evidence="6">
    <location>
        <begin position="20"/>
        <end position="41"/>
    </location>
</feature>
<dbReference type="InterPro" id="IPR003594">
    <property type="entry name" value="HATPase_dom"/>
</dbReference>
<comment type="catalytic activity">
    <reaction evidence="1">
        <text>ATP + protein L-histidine = ADP + protein N-phospho-L-histidine.</text>
        <dbReference type="EC" id="2.7.13.3"/>
    </reaction>
</comment>
<dbReference type="Pfam" id="PF02518">
    <property type="entry name" value="HATPase_c"/>
    <property type="match status" value="1"/>
</dbReference>
<dbReference type="SUPFAM" id="SSF55874">
    <property type="entry name" value="ATPase domain of HSP90 chaperone/DNA topoisomerase II/histidine kinase"/>
    <property type="match status" value="1"/>
</dbReference>
<evidence type="ECO:0000256" key="2">
    <source>
        <dbReference type="ARBA" id="ARBA00012438"/>
    </source>
</evidence>
<dbReference type="PANTHER" id="PTHR45436:SF5">
    <property type="entry name" value="SENSOR HISTIDINE KINASE TRCS"/>
    <property type="match status" value="1"/>
</dbReference>
<evidence type="ECO:0000259" key="7">
    <source>
        <dbReference type="Pfam" id="PF02518"/>
    </source>
</evidence>
<dbReference type="GO" id="GO:0005886">
    <property type="term" value="C:plasma membrane"/>
    <property type="evidence" value="ECO:0007669"/>
    <property type="project" value="TreeGrafter"/>
</dbReference>
<feature type="domain" description="Histidine kinase/HSP90-like ATPase" evidence="7">
    <location>
        <begin position="537"/>
        <end position="644"/>
    </location>
</feature>
<dbReference type="Gene3D" id="6.10.340.10">
    <property type="match status" value="1"/>
</dbReference>
<keyword evidence="3" id="KW-0597">Phosphoprotein</keyword>
<proteinExistence type="predicted"/>
<keyword evidence="4" id="KW-0808">Transferase</keyword>
<keyword evidence="6" id="KW-0472">Membrane</keyword>
<dbReference type="AlphaFoldDB" id="A0A543NHH1"/>
<organism evidence="9 10">
    <name type="scientific">Haloactinospora alba</name>
    <dbReference type="NCBI Taxonomy" id="405555"/>
    <lineage>
        <taxon>Bacteria</taxon>
        <taxon>Bacillati</taxon>
        <taxon>Actinomycetota</taxon>
        <taxon>Actinomycetes</taxon>
        <taxon>Streptosporangiales</taxon>
        <taxon>Nocardiopsidaceae</taxon>
        <taxon>Haloactinospora</taxon>
    </lineage>
</organism>
<evidence type="ECO:0000256" key="5">
    <source>
        <dbReference type="ARBA" id="ARBA00022777"/>
    </source>
</evidence>